<dbReference type="InterPro" id="IPR002155">
    <property type="entry name" value="Thiolase"/>
</dbReference>
<evidence type="ECO:0000256" key="4">
    <source>
        <dbReference type="ARBA" id="ARBA00022679"/>
    </source>
</evidence>
<proteinExistence type="inferred from homology"/>
<dbReference type="NCBIfam" id="TIGR01930">
    <property type="entry name" value="AcCoA-C-Actrans"/>
    <property type="match status" value="1"/>
</dbReference>
<dbReference type="InterPro" id="IPR020615">
    <property type="entry name" value="Thiolase_acyl_enz_int_AS"/>
</dbReference>
<keyword evidence="9" id="KW-0175">Coiled coil</keyword>
<dbReference type="InterPro" id="IPR020616">
    <property type="entry name" value="Thiolase_N"/>
</dbReference>
<dbReference type="GO" id="GO:0006635">
    <property type="term" value="P:fatty acid beta-oxidation"/>
    <property type="evidence" value="ECO:0007669"/>
    <property type="project" value="TreeGrafter"/>
</dbReference>
<keyword evidence="14" id="KW-1185">Reference proteome</keyword>
<feature type="compositionally biased region" description="Polar residues" evidence="10">
    <location>
        <begin position="370"/>
        <end position="379"/>
    </location>
</feature>
<keyword evidence="6" id="KW-0012">Acyltransferase</keyword>
<dbReference type="SUPFAM" id="SSF53901">
    <property type="entry name" value="Thiolase-like"/>
    <property type="match status" value="2"/>
</dbReference>
<dbReference type="AlphaFoldDB" id="A0AAE0IW34"/>
<evidence type="ECO:0000256" key="8">
    <source>
        <dbReference type="ARBA" id="ARBA00047605"/>
    </source>
</evidence>
<keyword evidence="4" id="KW-0808">Transferase</keyword>
<dbReference type="Pfam" id="PF02803">
    <property type="entry name" value="Thiolase_C"/>
    <property type="match status" value="1"/>
</dbReference>
<evidence type="ECO:0000313" key="13">
    <source>
        <dbReference type="EMBL" id="KAK3332302.1"/>
    </source>
</evidence>
<dbReference type="InterPro" id="IPR020617">
    <property type="entry name" value="Thiolase_C"/>
</dbReference>
<feature type="region of interest" description="Disordered" evidence="10">
    <location>
        <begin position="555"/>
        <end position="577"/>
    </location>
</feature>
<evidence type="ECO:0000256" key="7">
    <source>
        <dbReference type="ARBA" id="ARBA00024073"/>
    </source>
</evidence>
<feature type="region of interest" description="Disordered" evidence="10">
    <location>
        <begin position="300"/>
        <end position="328"/>
    </location>
</feature>
<evidence type="ECO:0000256" key="10">
    <source>
        <dbReference type="SAM" id="MobiDB-lite"/>
    </source>
</evidence>
<feature type="compositionally biased region" description="Polar residues" evidence="10">
    <location>
        <begin position="39"/>
        <end position="51"/>
    </location>
</feature>
<feature type="region of interest" description="Disordered" evidence="10">
    <location>
        <begin position="115"/>
        <end position="135"/>
    </location>
</feature>
<dbReference type="PANTHER" id="PTHR43853:SF5">
    <property type="entry name" value="ACETYL-COA C-ACETYLTRANSFERASE"/>
    <property type="match status" value="1"/>
</dbReference>
<evidence type="ECO:0000256" key="6">
    <source>
        <dbReference type="ARBA" id="ARBA00023315"/>
    </source>
</evidence>
<comment type="cofactor">
    <cofactor evidence="1">
        <name>K(+)</name>
        <dbReference type="ChEBI" id="CHEBI:29103"/>
    </cofactor>
</comment>
<protein>
    <recommendedName>
        <fullName evidence="7">acetyl-CoA C-acyltransferase</fullName>
        <ecNumber evidence="7">2.3.1.16</ecNumber>
    </recommendedName>
</protein>
<name>A0AAE0IW34_9PEZI</name>
<gene>
    <name evidence="13" type="ORF">B0T19DRAFT_490540</name>
</gene>
<evidence type="ECO:0000259" key="12">
    <source>
        <dbReference type="Pfam" id="PF02803"/>
    </source>
</evidence>
<dbReference type="EMBL" id="JAUEPO010000002">
    <property type="protein sequence ID" value="KAK3332302.1"/>
    <property type="molecule type" value="Genomic_DNA"/>
</dbReference>
<evidence type="ECO:0000313" key="14">
    <source>
        <dbReference type="Proteomes" id="UP001286456"/>
    </source>
</evidence>
<dbReference type="GO" id="GO:0003988">
    <property type="term" value="F:acetyl-CoA C-acyltransferase activity"/>
    <property type="evidence" value="ECO:0007669"/>
    <property type="project" value="UniProtKB-EC"/>
</dbReference>
<feature type="region of interest" description="Disordered" evidence="10">
    <location>
        <begin position="530"/>
        <end position="549"/>
    </location>
</feature>
<feature type="domain" description="Thiolase N-terminal" evidence="11">
    <location>
        <begin position="633"/>
        <end position="897"/>
    </location>
</feature>
<evidence type="ECO:0000256" key="2">
    <source>
        <dbReference type="ARBA" id="ARBA00004872"/>
    </source>
</evidence>
<evidence type="ECO:0000256" key="1">
    <source>
        <dbReference type="ARBA" id="ARBA00001958"/>
    </source>
</evidence>
<evidence type="ECO:0000256" key="5">
    <source>
        <dbReference type="ARBA" id="ARBA00022958"/>
    </source>
</evidence>
<organism evidence="13 14">
    <name type="scientific">Cercophora scortea</name>
    <dbReference type="NCBI Taxonomy" id="314031"/>
    <lineage>
        <taxon>Eukaryota</taxon>
        <taxon>Fungi</taxon>
        <taxon>Dikarya</taxon>
        <taxon>Ascomycota</taxon>
        <taxon>Pezizomycotina</taxon>
        <taxon>Sordariomycetes</taxon>
        <taxon>Sordariomycetidae</taxon>
        <taxon>Sordariales</taxon>
        <taxon>Lasiosphaeriaceae</taxon>
        <taxon>Cercophora</taxon>
    </lineage>
</organism>
<feature type="coiled-coil region" evidence="9">
    <location>
        <begin position="230"/>
        <end position="271"/>
    </location>
</feature>
<feature type="compositionally biased region" description="Low complexity" evidence="10">
    <location>
        <begin position="73"/>
        <end position="85"/>
    </location>
</feature>
<dbReference type="PROSITE" id="PS00737">
    <property type="entry name" value="THIOLASE_2"/>
    <property type="match status" value="1"/>
</dbReference>
<dbReference type="Gene3D" id="3.40.47.10">
    <property type="match status" value="2"/>
</dbReference>
<evidence type="ECO:0000256" key="9">
    <source>
        <dbReference type="SAM" id="Coils"/>
    </source>
</evidence>
<dbReference type="InterPro" id="IPR050215">
    <property type="entry name" value="Thiolase-like_sf_Thiolase"/>
</dbReference>
<comment type="similarity">
    <text evidence="3">Belongs to the thiolase-like superfamily. Thiolase family.</text>
</comment>
<dbReference type="PROSITE" id="PS00098">
    <property type="entry name" value="THIOLASE_1"/>
    <property type="match status" value="1"/>
</dbReference>
<comment type="caution">
    <text evidence="13">The sequence shown here is derived from an EMBL/GenBank/DDBJ whole genome shotgun (WGS) entry which is preliminary data.</text>
</comment>
<dbReference type="GO" id="GO:0005777">
    <property type="term" value="C:peroxisome"/>
    <property type="evidence" value="ECO:0007669"/>
    <property type="project" value="TreeGrafter"/>
</dbReference>
<reference evidence="13" key="2">
    <citation type="submission" date="2023-06" db="EMBL/GenBank/DDBJ databases">
        <authorList>
            <consortium name="Lawrence Berkeley National Laboratory"/>
            <person name="Haridas S."/>
            <person name="Hensen N."/>
            <person name="Bonometti L."/>
            <person name="Westerberg I."/>
            <person name="Brannstrom I.O."/>
            <person name="Guillou S."/>
            <person name="Cros-Aarteil S."/>
            <person name="Calhoun S."/>
            <person name="Kuo A."/>
            <person name="Mondo S."/>
            <person name="Pangilinan J."/>
            <person name="Riley R."/>
            <person name="Labutti K."/>
            <person name="Andreopoulos B."/>
            <person name="Lipzen A."/>
            <person name="Chen C."/>
            <person name="Yanf M."/>
            <person name="Daum C."/>
            <person name="Ng V."/>
            <person name="Clum A."/>
            <person name="Steindorff A."/>
            <person name="Ohm R."/>
            <person name="Martin F."/>
            <person name="Silar P."/>
            <person name="Natvig D."/>
            <person name="Lalanne C."/>
            <person name="Gautier V."/>
            <person name="Ament-Velasquez S.L."/>
            <person name="Kruys A."/>
            <person name="Hutchinson M.I."/>
            <person name="Powell A.J."/>
            <person name="Barry K."/>
            <person name="Miller A.N."/>
            <person name="Grigoriev I.V."/>
            <person name="Debuchy R."/>
            <person name="Gladieux P."/>
            <person name="Thoren M.H."/>
            <person name="Johannesson H."/>
        </authorList>
    </citation>
    <scope>NUCLEOTIDE SEQUENCE</scope>
    <source>
        <strain evidence="13">SMH4131-1</strain>
    </source>
</reference>
<comment type="pathway">
    <text evidence="2">Lipid metabolism; fatty acid metabolism.</text>
</comment>
<dbReference type="InterPro" id="IPR016039">
    <property type="entry name" value="Thiolase-like"/>
</dbReference>
<evidence type="ECO:0000256" key="3">
    <source>
        <dbReference type="ARBA" id="ARBA00010982"/>
    </source>
</evidence>
<feature type="region of interest" description="Disordered" evidence="10">
    <location>
        <begin position="366"/>
        <end position="514"/>
    </location>
</feature>
<dbReference type="PROSITE" id="PS00099">
    <property type="entry name" value="THIOLASE_3"/>
    <property type="match status" value="1"/>
</dbReference>
<feature type="compositionally biased region" description="Basic and acidic residues" evidence="10">
    <location>
        <begin position="535"/>
        <end position="549"/>
    </location>
</feature>
<feature type="region of interest" description="Disordered" evidence="10">
    <location>
        <begin position="26"/>
        <end position="94"/>
    </location>
</feature>
<evidence type="ECO:0000259" key="11">
    <source>
        <dbReference type="Pfam" id="PF00108"/>
    </source>
</evidence>
<dbReference type="InterPro" id="IPR020613">
    <property type="entry name" value="Thiolase_CS"/>
</dbReference>
<dbReference type="Proteomes" id="UP001286456">
    <property type="component" value="Unassembled WGS sequence"/>
</dbReference>
<dbReference type="CDD" id="cd00751">
    <property type="entry name" value="thiolase"/>
    <property type="match status" value="1"/>
</dbReference>
<feature type="compositionally biased region" description="Basic and acidic residues" evidence="10">
    <location>
        <begin position="317"/>
        <end position="328"/>
    </location>
</feature>
<feature type="domain" description="Thiolase C-terminal" evidence="12">
    <location>
        <begin position="908"/>
        <end position="1029"/>
    </location>
</feature>
<sequence length="1033" mass="110943">MMAFDPEQSAQVIVNMPDQEIHDLIDEPATPLDDDSVGPLSQQTIPSTEAPNSPIDPAASFRTEPNDDRIDDTIIPSSLTPPLSSQVPNNLDNGVLHPHGFIDSRRSGVFSPPATGVNGMRRESTASTDFVPPSPRQIAEASADELRSMLQACMADQGKLKMETAHHKLQYNLLSLQADEDSKRAAVEHEMTRKEVEALRIAEYSRQAREDLTAATEANQAKYVQLKIWYEETLEENNNLLKKLKAARKVIQQKEDEIGSLTDERDMLLNRIRENREHFHHLCSPGGMFHGVMTPKTQSAVTPVQHRATPRQTPKSVTREARTDRDHSKENFAVLLQALSQGNNDVNNSAPSTPVTGRLAPRIAAKHTRNAQSMSSLPTTPVARSRLDNSGLLPSVNLVPQTEPPYRQTRFIPETPTPGRSSRERRKSRESTISAEDNEELARQALQAASYASRESQSLRSSRHHQAGDEQEEEVFESQASQAASELLRRDPRESFEVASSVGNSRDVTPAPADKSAKLQAKLFGGLNKSGVAGQDKRKFSGNGETRDEISLRERLTSPTKKLRVAGGLRDPGLTPSPTPGPWDCWACCTAAASKPTPSLTHTHALHHSPPATKMAALPKGIKAVLAKAPTDVVVLSSLRTAVCRSYRGQLKDAYPEELLSTVLRATLDATPELDPATINDVAVGVVLSELGGSKAARMAMNHVGFPSTTSLYTVNRACASSLQSIAAAAAQINAGMVDVGIGAGMESMTRNYGSRAIPVDVWPELKESPVKDARDCVMAMGLTSENVASRYGVSRADQDAFAVESHLRAARARAAGDFKAEIVPVVTRFQETDKAGNKVGEEKTITVTEDDGIRAGATLEGLAKLKPVFTADGASTAGNSSQVSDGAAATLLMRRSTAAALGLTDRIIGKFVGAAVVGCAPDEMGIGPALAIPKLLKQFGLSNEDVQRWEINEAFASQAIHCVRELGLEKDWVEGKVNPDGGAIALGHPLGATGARMTSTLLHGLGRSGGEVGVVSMCIGTGMGMGGLFVRE</sequence>
<dbReference type="InterPro" id="IPR020610">
    <property type="entry name" value="Thiolase_AS"/>
</dbReference>
<dbReference type="GO" id="GO:0010124">
    <property type="term" value="P:phenylacetate catabolic process"/>
    <property type="evidence" value="ECO:0007669"/>
    <property type="project" value="TreeGrafter"/>
</dbReference>
<dbReference type="PANTHER" id="PTHR43853">
    <property type="entry name" value="3-KETOACYL-COA THIOLASE, PEROXISOMAL"/>
    <property type="match status" value="1"/>
</dbReference>
<dbReference type="EC" id="2.3.1.16" evidence="7"/>
<accession>A0AAE0IW34</accession>
<feature type="compositionally biased region" description="Basic and acidic residues" evidence="10">
    <location>
        <begin position="487"/>
        <end position="496"/>
    </location>
</feature>
<dbReference type="Pfam" id="PF00108">
    <property type="entry name" value="Thiolase_N"/>
    <property type="match status" value="1"/>
</dbReference>
<comment type="catalytic activity">
    <reaction evidence="8">
        <text>an acyl-CoA + acetyl-CoA = a 3-oxoacyl-CoA + CoA</text>
        <dbReference type="Rhea" id="RHEA:21564"/>
        <dbReference type="ChEBI" id="CHEBI:57287"/>
        <dbReference type="ChEBI" id="CHEBI:57288"/>
        <dbReference type="ChEBI" id="CHEBI:58342"/>
        <dbReference type="ChEBI" id="CHEBI:90726"/>
        <dbReference type="EC" id="2.3.1.16"/>
    </reaction>
</comment>
<reference evidence="13" key="1">
    <citation type="journal article" date="2023" name="Mol. Phylogenet. Evol.">
        <title>Genome-scale phylogeny and comparative genomics of the fungal order Sordariales.</title>
        <authorList>
            <person name="Hensen N."/>
            <person name="Bonometti L."/>
            <person name="Westerberg I."/>
            <person name="Brannstrom I.O."/>
            <person name="Guillou S."/>
            <person name="Cros-Aarteil S."/>
            <person name="Calhoun S."/>
            <person name="Haridas S."/>
            <person name="Kuo A."/>
            <person name="Mondo S."/>
            <person name="Pangilinan J."/>
            <person name="Riley R."/>
            <person name="LaButti K."/>
            <person name="Andreopoulos B."/>
            <person name="Lipzen A."/>
            <person name="Chen C."/>
            <person name="Yan M."/>
            <person name="Daum C."/>
            <person name="Ng V."/>
            <person name="Clum A."/>
            <person name="Steindorff A."/>
            <person name="Ohm R.A."/>
            <person name="Martin F."/>
            <person name="Silar P."/>
            <person name="Natvig D.O."/>
            <person name="Lalanne C."/>
            <person name="Gautier V."/>
            <person name="Ament-Velasquez S.L."/>
            <person name="Kruys A."/>
            <person name="Hutchinson M.I."/>
            <person name="Powell A.J."/>
            <person name="Barry K."/>
            <person name="Miller A.N."/>
            <person name="Grigoriev I.V."/>
            <person name="Debuchy R."/>
            <person name="Gladieux P."/>
            <person name="Hiltunen Thoren M."/>
            <person name="Johannesson H."/>
        </authorList>
    </citation>
    <scope>NUCLEOTIDE SEQUENCE</scope>
    <source>
        <strain evidence="13">SMH4131-1</strain>
    </source>
</reference>
<keyword evidence="5" id="KW-0630">Potassium</keyword>